<dbReference type="InterPro" id="IPR050861">
    <property type="entry name" value="Dihydroxyacetone_Kinase"/>
</dbReference>
<evidence type="ECO:0000313" key="5">
    <source>
        <dbReference type="EMBL" id="MYZ47030.1"/>
    </source>
</evidence>
<feature type="domain" description="DhaL" evidence="4">
    <location>
        <begin position="6"/>
        <end position="200"/>
    </location>
</feature>
<evidence type="ECO:0000256" key="2">
    <source>
        <dbReference type="ARBA" id="ARBA00022777"/>
    </source>
</evidence>
<evidence type="ECO:0000256" key="1">
    <source>
        <dbReference type="ARBA" id="ARBA00022679"/>
    </source>
</evidence>
<dbReference type="InterPro" id="IPR036117">
    <property type="entry name" value="DhaL_dom_sf"/>
</dbReference>
<dbReference type="RefSeq" id="WP_161139380.1">
    <property type="nucleotide sequence ID" value="NZ_SPKJ01000009.1"/>
</dbReference>
<keyword evidence="3" id="KW-0175">Coiled coil</keyword>
<keyword evidence="1" id="KW-0808">Transferase</keyword>
<comment type="caution">
    <text evidence="5">The sequence shown here is derived from an EMBL/GenBank/DDBJ whole genome shotgun (WGS) entry which is preliminary data.</text>
</comment>
<evidence type="ECO:0000313" key="6">
    <source>
        <dbReference type="Proteomes" id="UP000773614"/>
    </source>
</evidence>
<feature type="coiled-coil region" evidence="3">
    <location>
        <begin position="5"/>
        <end position="32"/>
    </location>
</feature>
<dbReference type="AlphaFoldDB" id="A0A964WSP9"/>
<proteinExistence type="predicted"/>
<dbReference type="InterPro" id="IPR004007">
    <property type="entry name" value="DhaL_dom"/>
</dbReference>
<dbReference type="PANTHER" id="PTHR28629">
    <property type="entry name" value="TRIOKINASE/FMN CYCLASE"/>
    <property type="match status" value="1"/>
</dbReference>
<dbReference type="PANTHER" id="PTHR28629:SF4">
    <property type="entry name" value="TRIOKINASE_FMN CYCLASE"/>
    <property type="match status" value="1"/>
</dbReference>
<keyword evidence="2" id="KW-0418">Kinase</keyword>
<dbReference type="GO" id="GO:0004371">
    <property type="term" value="F:glycerone kinase activity"/>
    <property type="evidence" value="ECO:0007669"/>
    <property type="project" value="InterPro"/>
</dbReference>
<dbReference type="GO" id="GO:0019563">
    <property type="term" value="P:glycerol catabolic process"/>
    <property type="evidence" value="ECO:0007669"/>
    <property type="project" value="TreeGrafter"/>
</dbReference>
<keyword evidence="6" id="KW-1185">Reference proteome</keyword>
<dbReference type="Proteomes" id="UP000773614">
    <property type="component" value="Unassembled WGS sequence"/>
</dbReference>
<dbReference type="GO" id="GO:0005829">
    <property type="term" value="C:cytosol"/>
    <property type="evidence" value="ECO:0007669"/>
    <property type="project" value="TreeGrafter"/>
</dbReference>
<dbReference type="PROSITE" id="PS51480">
    <property type="entry name" value="DHAL"/>
    <property type="match status" value="1"/>
</dbReference>
<sequence>MSLRATDLADLVARAKAAMATLEKELNAADARIGDGDTGTMLARVVDRMAKADTAAAADMGAAFAGLAKAAATATGSSLGTLLATALLAISRETKGMEAVDPTEWAALAVLARDAVVKRGGAAPGDKTVVDSLDCVAGRLAGDAPGDLGAAVASAAEDALAGFREKPNRIGRARMFGDKTVGLDDPGMLAFARIARALVDR</sequence>
<dbReference type="OrthoDB" id="9800291at2"/>
<organism evidence="5 6">
    <name type="scientific">Propylenella binzhouense</name>
    <dbReference type="NCBI Taxonomy" id="2555902"/>
    <lineage>
        <taxon>Bacteria</taxon>
        <taxon>Pseudomonadati</taxon>
        <taxon>Pseudomonadota</taxon>
        <taxon>Alphaproteobacteria</taxon>
        <taxon>Hyphomicrobiales</taxon>
        <taxon>Propylenellaceae</taxon>
        <taxon>Propylenella</taxon>
    </lineage>
</organism>
<evidence type="ECO:0000256" key="3">
    <source>
        <dbReference type="SAM" id="Coils"/>
    </source>
</evidence>
<gene>
    <name evidence="5" type="ORF">E4O86_04800</name>
</gene>
<dbReference type="Pfam" id="PF02734">
    <property type="entry name" value="Dak2"/>
    <property type="match status" value="1"/>
</dbReference>
<dbReference type="SUPFAM" id="SSF101473">
    <property type="entry name" value="DhaL-like"/>
    <property type="match status" value="1"/>
</dbReference>
<evidence type="ECO:0000259" key="4">
    <source>
        <dbReference type="PROSITE" id="PS51480"/>
    </source>
</evidence>
<reference evidence="5" key="1">
    <citation type="submission" date="2019-03" db="EMBL/GenBank/DDBJ databases">
        <title>Afifella sp. nov., isolated from activated sludge.</title>
        <authorList>
            <person name="Li Q."/>
            <person name="Liu Y."/>
        </authorList>
    </citation>
    <scope>NUCLEOTIDE SEQUENCE</scope>
    <source>
        <strain evidence="5">L72</strain>
    </source>
</reference>
<dbReference type="SMART" id="SM01120">
    <property type="entry name" value="Dak2"/>
    <property type="match status" value="1"/>
</dbReference>
<protein>
    <submittedName>
        <fullName evidence="5">DAK2 domain-containing protein</fullName>
    </submittedName>
</protein>
<dbReference type="Gene3D" id="1.25.40.340">
    <property type="match status" value="1"/>
</dbReference>
<name>A0A964WSP9_9HYPH</name>
<dbReference type="EMBL" id="SPKJ01000009">
    <property type="protein sequence ID" value="MYZ47030.1"/>
    <property type="molecule type" value="Genomic_DNA"/>
</dbReference>
<accession>A0A964WSP9</accession>